<evidence type="ECO:0000256" key="5">
    <source>
        <dbReference type="ARBA" id="ARBA00023236"/>
    </source>
</evidence>
<dbReference type="Gene3D" id="3.30.70.270">
    <property type="match status" value="1"/>
</dbReference>
<dbReference type="Pfam" id="PF00817">
    <property type="entry name" value="IMS"/>
    <property type="match status" value="1"/>
</dbReference>
<dbReference type="RefSeq" id="WP_053531884.1">
    <property type="nucleotide sequence ID" value="NZ_CP012264.1"/>
</dbReference>
<keyword evidence="7" id="KW-0548">Nucleotidyltransferase</keyword>
<evidence type="ECO:0000256" key="1">
    <source>
        <dbReference type="ARBA" id="ARBA00010945"/>
    </source>
</evidence>
<name>A0ABN4IAI9_9ENTR</name>
<dbReference type="InterPro" id="IPR025188">
    <property type="entry name" value="DUF4113"/>
</dbReference>
<dbReference type="PANTHER" id="PTHR11076:SF34">
    <property type="entry name" value="PROTEIN UMUC"/>
    <property type="match status" value="1"/>
</dbReference>
<dbReference type="Proteomes" id="UP000067320">
    <property type="component" value="Chromosome"/>
</dbReference>
<keyword evidence="4" id="KW-0234">DNA repair</keyword>
<dbReference type="EC" id="2.7.7.7" evidence="7"/>
<sequence length="422" mass="47827">MYALVDVNSFYASCETVFRPDLRDKPVVVLSNNDGCVIARSRQAKALGITMAEPYFKQRALFERHQVTVFSSNYAFYADMSKRVMDILEEMAPQVEIYSIDEAFLDLRGVSNVVSLTAFGQTIRDRLWREAHLPVGVGIAPTKTLAKLANLATKKWPKSGVVVDLCDPARLRSALPHFKVGDVWGVGRRLSKKLEMMGIETALDLANTPSWVIRKNFNVVLERTVRELRGEPCLAMDEFVAPKQQIVCSRSFGYRVTDYQDMRQAVCAWAERAAEKLRHEHQFCRQVAVFIRTSPHDDPQARYSNQALGQALTPTNDTREIVRLAVSALDAIWREGYRYIKAGVMLGDFFSQGVAQLNLFDEHPPQPNSAPLMHLLDEYNRSGKGKLWFAGQGIVKPWAMKREFLSPGYTTRFSELPRASVW</sequence>
<evidence type="ECO:0000256" key="3">
    <source>
        <dbReference type="ARBA" id="ARBA00023199"/>
    </source>
</evidence>
<gene>
    <name evidence="7" type="ORF">AFK62_10045</name>
</gene>
<dbReference type="Gene3D" id="3.40.1170.60">
    <property type="match status" value="1"/>
</dbReference>
<dbReference type="PROSITE" id="PS50173">
    <property type="entry name" value="UMUC"/>
    <property type="match status" value="1"/>
</dbReference>
<dbReference type="InterPro" id="IPR001126">
    <property type="entry name" value="UmuC"/>
</dbReference>
<accession>A0ABN4IAI9</accession>
<keyword evidence="3" id="KW-0741">SOS mutagenesis</keyword>
<evidence type="ECO:0000259" key="6">
    <source>
        <dbReference type="PROSITE" id="PS50173"/>
    </source>
</evidence>
<dbReference type="PANTHER" id="PTHR11076">
    <property type="entry name" value="DNA REPAIR POLYMERASE UMUC / TRANSFERASE FAMILY MEMBER"/>
    <property type="match status" value="1"/>
</dbReference>
<dbReference type="Gene3D" id="3.30.1490.100">
    <property type="entry name" value="DNA polymerase, Y-family, little finger domain"/>
    <property type="match status" value="1"/>
</dbReference>
<reference evidence="7 8" key="3">
    <citation type="journal article" date="2016" name="Genome Announc.">
        <title>Fully Closed Genome Sequences of Five Type Strains of the Genus Cronobacter and One Cronobacter sakazakii Strain.</title>
        <authorList>
            <person name="Moine D."/>
            <person name="Kassam M."/>
            <person name="Baert L."/>
            <person name="Tang Y."/>
            <person name="Barretto C."/>
            <person name="Ngom Bru C."/>
            <person name="Klijn A."/>
            <person name="Descombes P."/>
        </authorList>
    </citation>
    <scope>NUCLEOTIDE SEQUENCE [LARGE SCALE GENOMIC DNA]</scope>
    <source>
        <strain evidence="7 8">LMG 26250</strain>
    </source>
</reference>
<dbReference type="InterPro" id="IPR017961">
    <property type="entry name" value="DNA_pol_Y-fam_little_finger"/>
</dbReference>
<proteinExistence type="inferred from homology"/>
<keyword evidence="5" id="KW-0742">SOS response</keyword>
<keyword evidence="7" id="KW-0808">Transferase</keyword>
<dbReference type="Pfam" id="PF13438">
    <property type="entry name" value="DUF4113"/>
    <property type="match status" value="1"/>
</dbReference>
<evidence type="ECO:0000313" key="8">
    <source>
        <dbReference type="Proteomes" id="UP000067320"/>
    </source>
</evidence>
<keyword evidence="2" id="KW-0227">DNA damage</keyword>
<protein>
    <submittedName>
        <fullName evidence="7">DNA polymerase V subunit UmuC</fullName>
        <ecNumber evidence="7">2.7.7.7</ecNumber>
    </submittedName>
</protein>
<dbReference type="SUPFAM" id="SSF56672">
    <property type="entry name" value="DNA/RNA polymerases"/>
    <property type="match status" value="1"/>
</dbReference>
<reference evidence="8" key="2">
    <citation type="submission" date="2015-09" db="EMBL/GenBank/DDBJ databases">
        <title>Cronobacter genome sequencing and assembly.</title>
        <authorList>
            <person name="Descombes P."/>
            <person name="Baert L."/>
            <person name="Ngom-Bru C."/>
            <person name="Barretto C."/>
        </authorList>
    </citation>
    <scope>NUCLEOTIDE SEQUENCE [LARGE SCALE GENOMIC DNA]</scope>
    <source>
        <strain evidence="8">LMG 26250</strain>
    </source>
</reference>
<dbReference type="InterPro" id="IPR043502">
    <property type="entry name" value="DNA/RNA_pol_sf"/>
</dbReference>
<dbReference type="InterPro" id="IPR036775">
    <property type="entry name" value="DNA_pol_Y-fam_lit_finger_sf"/>
</dbReference>
<evidence type="ECO:0000256" key="4">
    <source>
        <dbReference type="ARBA" id="ARBA00023204"/>
    </source>
</evidence>
<keyword evidence="8" id="KW-1185">Reference proteome</keyword>
<dbReference type="GO" id="GO:0003887">
    <property type="term" value="F:DNA-directed DNA polymerase activity"/>
    <property type="evidence" value="ECO:0007669"/>
    <property type="project" value="UniProtKB-EC"/>
</dbReference>
<dbReference type="NCBIfam" id="NF002955">
    <property type="entry name" value="PRK03609.1"/>
    <property type="match status" value="1"/>
</dbReference>
<organism evidence="7 8">
    <name type="scientific">Cronobacter condimenti 1330</name>
    <dbReference type="NCBI Taxonomy" id="1073999"/>
    <lineage>
        <taxon>Bacteria</taxon>
        <taxon>Pseudomonadati</taxon>
        <taxon>Pseudomonadota</taxon>
        <taxon>Gammaproteobacteria</taxon>
        <taxon>Enterobacterales</taxon>
        <taxon>Enterobacteriaceae</taxon>
        <taxon>Cronobacter</taxon>
    </lineage>
</organism>
<comment type="similarity">
    <text evidence="1">Belongs to the DNA polymerase type-Y family.</text>
</comment>
<dbReference type="Gene3D" id="1.10.150.20">
    <property type="entry name" value="5' to 3' exonuclease, C-terminal subdomain"/>
    <property type="match status" value="1"/>
</dbReference>
<dbReference type="Pfam" id="PF11799">
    <property type="entry name" value="IMS_C"/>
    <property type="match status" value="1"/>
</dbReference>
<evidence type="ECO:0000256" key="2">
    <source>
        <dbReference type="ARBA" id="ARBA00022763"/>
    </source>
</evidence>
<evidence type="ECO:0000313" key="7">
    <source>
        <dbReference type="EMBL" id="ALB62822.1"/>
    </source>
</evidence>
<dbReference type="InterPro" id="IPR043128">
    <property type="entry name" value="Rev_trsase/Diguanyl_cyclase"/>
</dbReference>
<feature type="domain" description="UmuC" evidence="6">
    <location>
        <begin position="2"/>
        <end position="187"/>
    </location>
</feature>
<dbReference type="SUPFAM" id="SSF100879">
    <property type="entry name" value="Lesion bypass DNA polymerase (Y-family), little finger domain"/>
    <property type="match status" value="1"/>
</dbReference>
<reference evidence="8" key="1">
    <citation type="submission" date="2015-07" db="EMBL/GenBank/DDBJ databases">
        <authorList>
            <person name="Moine D."/>
            <person name="Kassam M."/>
        </authorList>
    </citation>
    <scope>NUCLEOTIDE SEQUENCE [LARGE SCALE GENOMIC DNA]</scope>
    <source>
        <strain evidence="8">LMG 26250</strain>
    </source>
</reference>
<dbReference type="EMBL" id="CP012264">
    <property type="protein sequence ID" value="ALB62822.1"/>
    <property type="molecule type" value="Genomic_DNA"/>
</dbReference>
<dbReference type="CDD" id="cd01700">
    <property type="entry name" value="PolY_Pol_V_umuC"/>
    <property type="match status" value="1"/>
</dbReference>
<dbReference type="InterPro" id="IPR050116">
    <property type="entry name" value="DNA_polymerase-Y"/>
</dbReference>